<accession>A0A811L5Y8</accession>
<feature type="compositionally biased region" description="Acidic residues" evidence="7">
    <location>
        <begin position="652"/>
        <end position="661"/>
    </location>
</feature>
<dbReference type="GO" id="GO:0008013">
    <property type="term" value="F:beta-catenin binding"/>
    <property type="evidence" value="ECO:0007669"/>
    <property type="project" value="TreeGrafter"/>
</dbReference>
<dbReference type="EMBL" id="CAJFDH010000005">
    <property type="protein sequence ID" value="CAD5223682.1"/>
    <property type="molecule type" value="Genomic_DNA"/>
</dbReference>
<evidence type="ECO:0000256" key="1">
    <source>
        <dbReference type="ARBA" id="ARBA00004282"/>
    </source>
</evidence>
<evidence type="ECO:0000256" key="3">
    <source>
        <dbReference type="ARBA" id="ARBA00008376"/>
    </source>
</evidence>
<proteinExistence type="inferred from homology"/>
<feature type="compositionally biased region" description="Polar residues" evidence="7">
    <location>
        <begin position="669"/>
        <end position="682"/>
    </location>
</feature>
<dbReference type="PANTHER" id="PTHR18914">
    <property type="entry name" value="ALPHA CATENIN"/>
    <property type="match status" value="1"/>
</dbReference>
<sequence>MTRPLPPVSEMDADPELRDIQARVRTEILHRHLAPYINSILQLKRDFKPNGPTDVSAKTLLQIVHDKTMFLLKHSDQLIKEKAKHITEESVQQLDVALQGVQNTANDVLTVGQVFAENTSETESRYKLIGAAELFIKALAELLLAADLVEVNNVKERVNIVFRRLENAQKAPTKETFIQTTKKLEVDIDDLIEVTRRRLEKSRTPDDRDNLQAALHLVKRSVPIMVTSTLASFSNKNSAEVEENKKFAFGNVHSGLEGIVAVLNGQQPNRRVGLSLGANLDKLINGLEKFRASVCIDPSQYRKHEHRTKLEELLERIVVMLADVADQPLTSSKRRQEIVQGANNLRQALQDLLTEYERYQPNGRTEDLDMASVHLDHNLKNLRRHLRRAIVDQVSNTFSVLDTPLELLVKSALEGQRQETIKNADIFKSYSEDMARVAELVCKMSPDPEGVGMLKYSAFLLQDVTPQVVNAAVLVSLKPNRSNDDPAVQNLHQFKELWRERAKALKIAMDSLIAMDDMVAVTEQHIIDDLGNGFTAIETADAQLLDIAVGTIRGRCVRLTDMVDSALEELPMVPHSYTEALKKASIHLKNVLPTFEDKAGNLIHRVDQLDPSNDEEKNSCYEELTQCVDLVHGAVVNIRHALLMNRNLEDVDSDNEYDEDGGTTAVGDQRSQVSDGDADNQQRIMRHLPEETKREIKKHLSIYKVVQQNLVYEVSKWDEESNDLILLAKQMIKIMNDMTDFTNGRGPFRTTMDVINAAKEISEKGKELEKIARSIGDESVESQTKQDLFSYIEKSILFCHQLSLTSRVKAEIKMVENEAQVSGMDSVYSLIQNAKNVLGAVLSIVKLAFIASTKYRKKANNQSQIKMEWRSARPQASAFSAEAVQQSRQAQIVRRRSDRRSLAPLRQVGGARIY</sequence>
<dbReference type="SUPFAM" id="SSF47220">
    <property type="entry name" value="alpha-catenin/vinculin-like"/>
    <property type="match status" value="4"/>
</dbReference>
<gene>
    <name evidence="9" type="ORF">BOKJ2_LOCUS10452</name>
</gene>
<dbReference type="AlphaFoldDB" id="A0A811L5Y8"/>
<protein>
    <recommendedName>
        <fullName evidence="8">HTH cro/C1-type domain-containing protein</fullName>
    </recommendedName>
</protein>
<feature type="region of interest" description="Disordered" evidence="7">
    <location>
        <begin position="652"/>
        <end position="682"/>
    </location>
</feature>
<dbReference type="PROSITE" id="PS50943">
    <property type="entry name" value="HTH_CROC1"/>
    <property type="match status" value="1"/>
</dbReference>
<dbReference type="PRINTS" id="PR00805">
    <property type="entry name" value="ALPHACATENIN"/>
</dbReference>
<reference evidence="9" key="1">
    <citation type="submission" date="2020-09" db="EMBL/GenBank/DDBJ databases">
        <authorList>
            <person name="Kikuchi T."/>
        </authorList>
    </citation>
    <scope>NUCLEOTIDE SEQUENCE</scope>
    <source>
        <strain evidence="9">SH1</strain>
    </source>
</reference>
<dbReference type="GO" id="GO:0045296">
    <property type="term" value="F:cadherin binding"/>
    <property type="evidence" value="ECO:0007669"/>
    <property type="project" value="InterPro"/>
</dbReference>
<comment type="subcellular location">
    <subcellularLocation>
        <location evidence="1">Cell junction</location>
    </subcellularLocation>
    <subcellularLocation>
        <location evidence="2">Cytoplasm</location>
    </subcellularLocation>
</comment>
<keyword evidence="6" id="KW-0965">Cell junction</keyword>
<dbReference type="PANTHER" id="PTHR18914:SF9">
    <property type="entry name" value="CATENIN ALPHA"/>
    <property type="match status" value="1"/>
</dbReference>
<dbReference type="Gene3D" id="6.10.250.2510">
    <property type="match status" value="1"/>
</dbReference>
<evidence type="ECO:0000256" key="6">
    <source>
        <dbReference type="ARBA" id="ARBA00022949"/>
    </source>
</evidence>
<comment type="caution">
    <text evidence="9">The sequence shown here is derived from an EMBL/GenBank/DDBJ whole genome shotgun (WGS) entry which is preliminary data.</text>
</comment>
<dbReference type="GO" id="GO:0005912">
    <property type="term" value="C:adherens junction"/>
    <property type="evidence" value="ECO:0007669"/>
    <property type="project" value="TreeGrafter"/>
</dbReference>
<evidence type="ECO:0000256" key="5">
    <source>
        <dbReference type="ARBA" id="ARBA00022889"/>
    </source>
</evidence>
<evidence type="ECO:0000256" key="2">
    <source>
        <dbReference type="ARBA" id="ARBA00004496"/>
    </source>
</evidence>
<evidence type="ECO:0000313" key="10">
    <source>
        <dbReference type="Proteomes" id="UP000614601"/>
    </source>
</evidence>
<dbReference type="GO" id="GO:0051015">
    <property type="term" value="F:actin filament binding"/>
    <property type="evidence" value="ECO:0007669"/>
    <property type="project" value="InterPro"/>
</dbReference>
<dbReference type="InterPro" id="IPR006077">
    <property type="entry name" value="Vinculin/catenin"/>
</dbReference>
<comment type="similarity">
    <text evidence="3">Belongs to the vinculin/alpha-catenin family.</text>
</comment>
<dbReference type="InterPro" id="IPR001387">
    <property type="entry name" value="Cro/C1-type_HTH"/>
</dbReference>
<keyword evidence="10" id="KW-1185">Reference proteome</keyword>
<dbReference type="GO" id="GO:0016342">
    <property type="term" value="C:catenin complex"/>
    <property type="evidence" value="ECO:0007669"/>
    <property type="project" value="TreeGrafter"/>
</dbReference>
<organism evidence="9 10">
    <name type="scientific">Bursaphelenchus okinawaensis</name>
    <dbReference type="NCBI Taxonomy" id="465554"/>
    <lineage>
        <taxon>Eukaryota</taxon>
        <taxon>Metazoa</taxon>
        <taxon>Ecdysozoa</taxon>
        <taxon>Nematoda</taxon>
        <taxon>Chromadorea</taxon>
        <taxon>Rhabditida</taxon>
        <taxon>Tylenchina</taxon>
        <taxon>Tylenchomorpha</taxon>
        <taxon>Aphelenchoidea</taxon>
        <taxon>Aphelenchoididae</taxon>
        <taxon>Bursaphelenchus</taxon>
    </lineage>
</organism>
<dbReference type="EMBL" id="CAJFCW020000005">
    <property type="protein sequence ID" value="CAG9118472.1"/>
    <property type="molecule type" value="Genomic_DNA"/>
</dbReference>
<dbReference type="Gene3D" id="1.20.120.230">
    <property type="entry name" value="Alpha-catenin/vinculin-like"/>
    <property type="match status" value="5"/>
</dbReference>
<dbReference type="InterPro" id="IPR036723">
    <property type="entry name" value="Alpha-catenin/vinculin-like_sf"/>
</dbReference>
<dbReference type="InterPro" id="IPR001033">
    <property type="entry name" value="Alpha_catenin"/>
</dbReference>
<keyword evidence="5" id="KW-0130">Cell adhesion</keyword>
<evidence type="ECO:0000256" key="7">
    <source>
        <dbReference type="SAM" id="MobiDB-lite"/>
    </source>
</evidence>
<name>A0A811L5Y8_9BILA</name>
<evidence type="ECO:0000256" key="4">
    <source>
        <dbReference type="ARBA" id="ARBA00022490"/>
    </source>
</evidence>
<dbReference type="Proteomes" id="UP000783686">
    <property type="component" value="Unassembled WGS sequence"/>
</dbReference>
<keyword evidence="4" id="KW-0963">Cytoplasm</keyword>
<feature type="domain" description="HTH cro/C1-type" evidence="8">
    <location>
        <begin position="164"/>
        <end position="191"/>
    </location>
</feature>
<dbReference type="Proteomes" id="UP000614601">
    <property type="component" value="Unassembled WGS sequence"/>
</dbReference>
<dbReference type="OrthoDB" id="6376697at2759"/>
<evidence type="ECO:0000313" key="9">
    <source>
        <dbReference type="EMBL" id="CAD5223682.1"/>
    </source>
</evidence>
<evidence type="ECO:0000259" key="8">
    <source>
        <dbReference type="PROSITE" id="PS50943"/>
    </source>
</evidence>
<dbReference type="GO" id="GO:0098609">
    <property type="term" value="P:cell-cell adhesion"/>
    <property type="evidence" value="ECO:0007669"/>
    <property type="project" value="TreeGrafter"/>
</dbReference>
<dbReference type="Pfam" id="PF01044">
    <property type="entry name" value="Vinculin"/>
    <property type="match status" value="1"/>
</dbReference>
<dbReference type="GO" id="GO:0005737">
    <property type="term" value="C:cytoplasm"/>
    <property type="evidence" value="ECO:0007669"/>
    <property type="project" value="UniProtKB-SubCell"/>
</dbReference>
<dbReference type="GO" id="GO:0016477">
    <property type="term" value="P:cell migration"/>
    <property type="evidence" value="ECO:0007669"/>
    <property type="project" value="TreeGrafter"/>
</dbReference>